<gene>
    <name evidence="1" type="ORF">GW779_00160</name>
</gene>
<dbReference type="AlphaFoldDB" id="A0A8J8CK08"/>
<organism evidence="1 2">
    <name type="scientific">Candidatus Altarchaeum hamiconexum</name>
    <dbReference type="NCBI Taxonomy" id="1803513"/>
    <lineage>
        <taxon>Archaea</taxon>
        <taxon>Candidatus Altarchaeota</taxon>
        <taxon>Candidatus Altiarchaeia</taxon>
        <taxon>Candidatus Altarchaeales</taxon>
        <taxon>Candidatus Altarchaeaceae</taxon>
        <taxon>Candidatus Altarchaeum</taxon>
    </lineage>
</organism>
<evidence type="ECO:0000313" key="2">
    <source>
        <dbReference type="Proteomes" id="UP000738826"/>
    </source>
</evidence>
<name>A0A8J8CK08_9ARCH</name>
<protein>
    <submittedName>
        <fullName evidence="1">Uncharacterized protein</fullName>
    </submittedName>
</protein>
<dbReference type="EMBL" id="JAACQH010000002">
    <property type="protein sequence ID" value="NCS90827.1"/>
    <property type="molecule type" value="Genomic_DNA"/>
</dbReference>
<proteinExistence type="predicted"/>
<accession>A0A8J8CK08</accession>
<dbReference type="Proteomes" id="UP000738826">
    <property type="component" value="Unassembled WGS sequence"/>
</dbReference>
<reference evidence="1" key="1">
    <citation type="submission" date="2019-11" db="EMBL/GenBank/DDBJ databases">
        <title>Lipid analysis of CO2-rich subsurface aquifers suggests an autotrophy-based deep biosphere with lysolipids enriched in CPR bacteria.</title>
        <authorList>
            <person name="Probst A.J."/>
            <person name="Elling F.J."/>
            <person name="Castelle C.J."/>
            <person name="Zhu Q."/>
            <person name="Elvert M."/>
            <person name="Birarda G."/>
            <person name="Holman H.-Y."/>
            <person name="Lane K.R."/>
            <person name="Ladd B."/>
            <person name="Ryan M.C."/>
            <person name="Woyke T."/>
            <person name="Hinrichs K.-U."/>
            <person name="Banfield J.F."/>
        </authorList>
    </citation>
    <scope>NUCLEOTIDE SEQUENCE</scope>
    <source>
        <strain evidence="1">CG_2015-04_33_537</strain>
    </source>
</reference>
<evidence type="ECO:0000313" key="1">
    <source>
        <dbReference type="EMBL" id="NCS90827.1"/>
    </source>
</evidence>
<comment type="caution">
    <text evidence="1">The sequence shown here is derived from an EMBL/GenBank/DDBJ whole genome shotgun (WGS) entry which is preliminary data.</text>
</comment>
<sequence>TSFGIADINEKGEKIMEECNDKDVALAKQLNAVLLTHNENKVNIAKKYNLKTSP</sequence>
<feature type="non-terminal residue" evidence="1">
    <location>
        <position position="1"/>
    </location>
</feature>